<dbReference type="AlphaFoldDB" id="A0A077UDH0"/>
<dbReference type="EMBL" id="CCEH01000001">
    <property type="protein sequence ID" value="CDR26544.1"/>
    <property type="molecule type" value="Genomic_DNA"/>
</dbReference>
<evidence type="ECO:0000313" key="1">
    <source>
        <dbReference type="EMBL" id="CDR26544.1"/>
    </source>
</evidence>
<reference evidence="1 2" key="1">
    <citation type="submission" date="2014-05" db="EMBL/GenBank/DDBJ databases">
        <authorList>
            <person name="Aslett A.Martin."/>
            <person name="De Silva Nishadi"/>
        </authorList>
    </citation>
    <scope>NUCLEOTIDE SEQUENCE [LARGE SCALE GENOMIC DNA]</scope>
</reference>
<gene>
    <name evidence="1" type="ORF">ERS140147_00058</name>
</gene>
<name>A0A077UDH0_9STAP</name>
<organism evidence="1 2">
    <name type="scientific">Staphylococcus schweitzeri</name>
    <dbReference type="NCBI Taxonomy" id="1654388"/>
    <lineage>
        <taxon>Bacteria</taxon>
        <taxon>Bacillati</taxon>
        <taxon>Bacillota</taxon>
        <taxon>Bacilli</taxon>
        <taxon>Bacillales</taxon>
        <taxon>Staphylococcaceae</taxon>
        <taxon>Staphylococcus</taxon>
    </lineage>
</organism>
<accession>A0A077UDH0</accession>
<dbReference type="RefSeq" id="WP_047528834.1">
    <property type="nucleotide sequence ID" value="NZ_CCEH01000001.1"/>
</dbReference>
<evidence type="ECO:0000313" key="2">
    <source>
        <dbReference type="Proteomes" id="UP000044616"/>
    </source>
</evidence>
<protein>
    <submittedName>
        <fullName evidence="1">Uncharacterized protein</fullName>
    </submittedName>
</protein>
<dbReference type="Proteomes" id="UP000044616">
    <property type="component" value="Unassembled WGS sequence"/>
</dbReference>
<sequence>MKSIATLEAEQYLYDSLIIDKMGMCGCHEVVIGRKPLTHGREIVDFLTYDTRNIFRAYEIKVSKADLKSSAKLSFVGHYNYLVLPRNLYEEVKCTDLSSILKQENVGIVIIGEGIIRKSGRKTLTMGDNVMLMDSLNCALNRENVKIRRGKRLS</sequence>
<proteinExistence type="predicted"/>